<organism evidence="2 3">
    <name type="scientific">Xylaria hypoxylon</name>
    <dbReference type="NCBI Taxonomy" id="37992"/>
    <lineage>
        <taxon>Eukaryota</taxon>
        <taxon>Fungi</taxon>
        <taxon>Dikarya</taxon>
        <taxon>Ascomycota</taxon>
        <taxon>Pezizomycotina</taxon>
        <taxon>Sordariomycetes</taxon>
        <taxon>Xylariomycetidae</taxon>
        <taxon>Xylariales</taxon>
        <taxon>Xylariaceae</taxon>
        <taxon>Xylaria</taxon>
    </lineage>
</organism>
<accession>A0A4Z0YWG0</accession>
<dbReference type="InterPro" id="IPR050317">
    <property type="entry name" value="Plant_Fungal_Acyltransferase"/>
</dbReference>
<dbReference type="PANTHER" id="PTHR31642">
    <property type="entry name" value="TRICHOTHECENE 3-O-ACETYLTRANSFERASE"/>
    <property type="match status" value="1"/>
</dbReference>
<proteinExistence type="predicted"/>
<dbReference type="Pfam" id="PF02458">
    <property type="entry name" value="Transferase"/>
    <property type="match status" value="1"/>
</dbReference>
<evidence type="ECO:0000256" key="1">
    <source>
        <dbReference type="ARBA" id="ARBA00022679"/>
    </source>
</evidence>
<sequence>MIESQNGNSKSAFISPLDRLNSLVYLHWSLVLHARDQKKAIQCLTKGLSRVAEAVPYLRGRVCYPGDVNKNGASLTTRLVVSWGPDDPDLSLREHRLGNKLPGLEIMKEQGAPAHFFPTDIISLPLFVDISSRQPQPVFEATYILINGGLVLNMCVHHGVMDGRGQATLAEMWATFTRIENESEAKILLAGKLPDPSEPLTRTARLIAAAGETKVAEALGLQKLQRRYETDHAFGQDLTALLSLTAAGPKCASRIFTFSVAKMQHAKDELVRSGGLDCAVTTNSILNAVIWSSITRIRLSRREERPPTSVSRFSLAVDGRRRLGPIIDEPGPYLGNVVLISSVDVPLDVLEASGQSNSHTLADSLGPIVQAIAHAGARITEDHIGGLLSVLQQVQDTSDVGPGWLSPHRVNFMASSWANLPLYECDFGPAFSEDSAGYGPGTPVFVRYPYAEYNDGNIVVLPRRRTPAGEDEALEVYVMLAEDDLQALSEDAVFRGWLKT</sequence>
<dbReference type="PANTHER" id="PTHR31642:SF310">
    <property type="entry name" value="FATTY ALCOHOL:CAFFEOYL-COA ACYLTRANSFERASE"/>
    <property type="match status" value="1"/>
</dbReference>
<dbReference type="AlphaFoldDB" id="A0A4Z0YWG0"/>
<name>A0A4Z0YWG0_9PEZI</name>
<dbReference type="OrthoDB" id="1862401at2759"/>
<dbReference type="GO" id="GO:0016747">
    <property type="term" value="F:acyltransferase activity, transferring groups other than amino-acyl groups"/>
    <property type="evidence" value="ECO:0007669"/>
    <property type="project" value="TreeGrafter"/>
</dbReference>
<comment type="caution">
    <text evidence="2">The sequence shown here is derived from an EMBL/GenBank/DDBJ whole genome shotgun (WGS) entry which is preliminary data.</text>
</comment>
<gene>
    <name evidence="2" type="ORF">E0Z10_g5032</name>
</gene>
<reference evidence="2 3" key="1">
    <citation type="submission" date="2019-03" db="EMBL/GenBank/DDBJ databases">
        <title>Draft genome sequence of Xylaria hypoxylon DSM 108379, a ubiquitous saprotrophic-parasitic fungi on hardwood.</title>
        <authorList>
            <person name="Buettner E."/>
            <person name="Leonhardt S."/>
            <person name="Gebauer A.M."/>
            <person name="Liers C."/>
            <person name="Hofrichter M."/>
            <person name="Kellner H."/>
        </authorList>
    </citation>
    <scope>NUCLEOTIDE SEQUENCE [LARGE SCALE GENOMIC DNA]</scope>
    <source>
        <strain evidence="2 3">DSM 108379</strain>
    </source>
</reference>
<dbReference type="InterPro" id="IPR023213">
    <property type="entry name" value="CAT-like_dom_sf"/>
</dbReference>
<dbReference type="EMBL" id="SKBN01000085">
    <property type="protein sequence ID" value="TGJ83721.1"/>
    <property type="molecule type" value="Genomic_DNA"/>
</dbReference>
<dbReference type="Proteomes" id="UP000297716">
    <property type="component" value="Unassembled WGS sequence"/>
</dbReference>
<dbReference type="STRING" id="37992.A0A4Z0YWG0"/>
<dbReference type="Gene3D" id="3.30.559.10">
    <property type="entry name" value="Chloramphenicol acetyltransferase-like domain"/>
    <property type="match status" value="2"/>
</dbReference>
<evidence type="ECO:0000313" key="2">
    <source>
        <dbReference type="EMBL" id="TGJ83721.1"/>
    </source>
</evidence>
<keyword evidence="1" id="KW-0808">Transferase</keyword>
<keyword evidence="3" id="KW-1185">Reference proteome</keyword>
<protein>
    <submittedName>
        <fullName evidence="2">Uncharacterized protein</fullName>
    </submittedName>
</protein>
<evidence type="ECO:0000313" key="3">
    <source>
        <dbReference type="Proteomes" id="UP000297716"/>
    </source>
</evidence>